<name>A0ABW1KNB2_9ACTN</name>
<evidence type="ECO:0000313" key="2">
    <source>
        <dbReference type="Proteomes" id="UP001596203"/>
    </source>
</evidence>
<dbReference type="RefSeq" id="WP_377433212.1">
    <property type="nucleotide sequence ID" value="NZ_JBHSPR010000085.1"/>
</dbReference>
<evidence type="ECO:0000313" key="1">
    <source>
        <dbReference type="EMBL" id="MFC6023196.1"/>
    </source>
</evidence>
<dbReference type="Proteomes" id="UP001596203">
    <property type="component" value="Unassembled WGS sequence"/>
</dbReference>
<gene>
    <name evidence="1" type="ORF">ACFP2T_44480</name>
</gene>
<protein>
    <submittedName>
        <fullName evidence="1">Uncharacterized protein</fullName>
    </submittedName>
</protein>
<accession>A0ABW1KNB2</accession>
<reference evidence="2" key="1">
    <citation type="journal article" date="2019" name="Int. J. Syst. Evol. Microbiol.">
        <title>The Global Catalogue of Microorganisms (GCM) 10K type strain sequencing project: providing services to taxonomists for standard genome sequencing and annotation.</title>
        <authorList>
            <consortium name="The Broad Institute Genomics Platform"/>
            <consortium name="The Broad Institute Genome Sequencing Center for Infectious Disease"/>
            <person name="Wu L."/>
            <person name="Ma J."/>
        </authorList>
    </citation>
    <scope>NUCLEOTIDE SEQUENCE [LARGE SCALE GENOMIC DNA]</scope>
    <source>
        <strain evidence="2">ZS-35-S2</strain>
    </source>
</reference>
<sequence>MNGEIGMGQAGPDGQTAASLAEKLAEWGKAALSEKERAILLTLAWRHADPLDRVRVRREDLLDEDEERLVRALEVEFGGPP</sequence>
<comment type="caution">
    <text evidence="1">The sequence shown here is derived from an EMBL/GenBank/DDBJ whole genome shotgun (WGS) entry which is preliminary data.</text>
</comment>
<organism evidence="1 2">
    <name type="scientific">Plantactinospora solaniradicis</name>
    <dbReference type="NCBI Taxonomy" id="1723736"/>
    <lineage>
        <taxon>Bacteria</taxon>
        <taxon>Bacillati</taxon>
        <taxon>Actinomycetota</taxon>
        <taxon>Actinomycetes</taxon>
        <taxon>Micromonosporales</taxon>
        <taxon>Micromonosporaceae</taxon>
        <taxon>Plantactinospora</taxon>
    </lineage>
</organism>
<keyword evidence="2" id="KW-1185">Reference proteome</keyword>
<dbReference type="EMBL" id="JBHSPR010000085">
    <property type="protein sequence ID" value="MFC6023196.1"/>
    <property type="molecule type" value="Genomic_DNA"/>
</dbReference>
<proteinExistence type="predicted"/>